<comment type="caution">
    <text evidence="2">The sequence shown here is derived from an EMBL/GenBank/DDBJ whole genome shotgun (WGS) entry which is preliminary data.</text>
</comment>
<evidence type="ECO:0000313" key="3">
    <source>
        <dbReference type="Proteomes" id="UP000637906"/>
    </source>
</evidence>
<proteinExistence type="predicted"/>
<keyword evidence="1" id="KW-1133">Transmembrane helix</keyword>
<keyword evidence="1" id="KW-0812">Transmembrane</keyword>
<feature type="transmembrane region" description="Helical" evidence="1">
    <location>
        <begin position="195"/>
        <end position="216"/>
    </location>
</feature>
<evidence type="ECO:0000256" key="1">
    <source>
        <dbReference type="SAM" id="Phobius"/>
    </source>
</evidence>
<keyword evidence="3" id="KW-1185">Reference proteome</keyword>
<evidence type="ECO:0000313" key="2">
    <source>
        <dbReference type="EMBL" id="GHM59583.1"/>
    </source>
</evidence>
<name>A0A8J3MP26_9RICK</name>
<dbReference type="Gene3D" id="1.20.1480.30">
    <property type="entry name" value="Designed four-helix bundle protein"/>
    <property type="match status" value="1"/>
</dbReference>
<gene>
    <name evidence="2" type="ORF">sL5_05760</name>
</gene>
<organism evidence="2 3">
    <name type="scientific">Candidatus Mesenet longicola</name>
    <dbReference type="NCBI Taxonomy" id="1892558"/>
    <lineage>
        <taxon>Bacteria</taxon>
        <taxon>Pseudomonadati</taxon>
        <taxon>Pseudomonadota</taxon>
        <taxon>Alphaproteobacteria</taxon>
        <taxon>Rickettsiales</taxon>
        <taxon>Anaplasmataceae</taxon>
        <taxon>Candidatus Mesenet</taxon>
    </lineage>
</organism>
<feature type="transmembrane region" description="Helical" evidence="1">
    <location>
        <begin position="81"/>
        <end position="102"/>
    </location>
</feature>
<dbReference type="EMBL" id="BNGU01000019">
    <property type="protein sequence ID" value="GHM59583.1"/>
    <property type="molecule type" value="Genomic_DNA"/>
</dbReference>
<protein>
    <submittedName>
        <fullName evidence="2">Uncharacterized protein</fullName>
    </submittedName>
</protein>
<accession>A0A8J3MP26</accession>
<dbReference type="AlphaFoldDB" id="A0A8J3MP26"/>
<reference evidence="2 3" key="1">
    <citation type="journal article" date="2021" name="Microb. Ecol.">
        <title>Candidatus Mesenet longicola: Novel Endosymbionts of Brontispa longissima that Induce Cytoplasmic Incompatibility.</title>
        <authorList>
            <person name="Takano S."/>
            <person name="Gotoh Y."/>
            <person name="Hayashi T."/>
        </authorList>
    </citation>
    <scope>NUCLEOTIDE SEQUENCE [LARGE SCALE GENOMIC DNA]</scope>
    <source>
        <strain evidence="2">L5</strain>
    </source>
</reference>
<feature type="transmembrane region" description="Helical" evidence="1">
    <location>
        <begin position="168"/>
        <end position="189"/>
    </location>
</feature>
<feature type="transmembrane region" description="Helical" evidence="1">
    <location>
        <begin position="47"/>
        <end position="69"/>
    </location>
</feature>
<keyword evidence="1" id="KW-0472">Membrane</keyword>
<dbReference type="Proteomes" id="UP000637906">
    <property type="component" value="Unassembled WGS sequence"/>
</dbReference>
<sequence>MTEEVIQKLVKKLTEGVKVDIPFISPTQEVAGEAVTFLRKYSTNGTIPLATSTSLITFTLSYFIGFALISTRAESQSIHGYVITASILSSFLILSLILNSWYRAIAKNEKIGTELLNSDLNKGDKGEIDKIKIILDFRGGRTFEYIVPVSLDKQGELIQHIRENRYRILLLSIPIIMPAVTLFAVLAANEFNIKNLYIAIPVLILFFSISLAKLGFTIYKAKNNKMNDYTFSQFSNKDILLNFNSKSSKITIINGQFTKQSVNQEKEKKEIENNEDECCSNVDFNEEEYGLSVTRSGSTDTMYSTDNTEIVLPLFTTDNRQEEQGSWLSGAGAKVGKALGEKIAQPVGQAMCAIEKTCKDISKAAQEVRQMGCDVSELKSPIRQMCKDISSVSKQLKQTSKDVSEAAKQVNQTSADISKFFKELKSYFPSENDNTYSNTPLTDILPILTSNLKAKDDKGCLDDTISNLVDGKVIVTYKKGSTLEFIIPAKKAEAREKMSRFTELNVEGLGVTVGKNGFIFN</sequence>